<evidence type="ECO:0000256" key="1">
    <source>
        <dbReference type="ARBA" id="ARBA00000085"/>
    </source>
</evidence>
<evidence type="ECO:0000256" key="14">
    <source>
        <dbReference type="SAM" id="Phobius"/>
    </source>
</evidence>
<keyword evidence="13 14" id="KW-0472">Membrane</keyword>
<evidence type="ECO:0000313" key="16">
    <source>
        <dbReference type="EMBL" id="SHI14876.1"/>
    </source>
</evidence>
<evidence type="ECO:0000256" key="6">
    <source>
        <dbReference type="ARBA" id="ARBA00022679"/>
    </source>
</evidence>
<feature type="transmembrane region" description="Helical" evidence="14">
    <location>
        <begin position="231"/>
        <end position="252"/>
    </location>
</feature>
<dbReference type="SUPFAM" id="SSF47384">
    <property type="entry name" value="Homodimeric domain of signal transducing histidine kinase"/>
    <property type="match status" value="1"/>
</dbReference>
<keyword evidence="9 16" id="KW-0418">Kinase</keyword>
<dbReference type="InterPro" id="IPR003594">
    <property type="entry name" value="HATPase_dom"/>
</dbReference>
<proteinExistence type="predicted"/>
<feature type="transmembrane region" description="Helical" evidence="14">
    <location>
        <begin position="162"/>
        <end position="182"/>
    </location>
</feature>
<keyword evidence="12" id="KW-0902">Two-component regulatory system</keyword>
<evidence type="ECO:0000256" key="7">
    <source>
        <dbReference type="ARBA" id="ARBA00022692"/>
    </source>
</evidence>
<feature type="transmembrane region" description="Helical" evidence="14">
    <location>
        <begin position="297"/>
        <end position="320"/>
    </location>
</feature>
<dbReference type="PANTHER" id="PTHR45528">
    <property type="entry name" value="SENSOR HISTIDINE KINASE CPXA"/>
    <property type="match status" value="1"/>
</dbReference>
<name>A0A1M5YS24_9FIRM</name>
<keyword evidence="5" id="KW-0597">Phosphoprotein</keyword>
<dbReference type="GO" id="GO:0005886">
    <property type="term" value="C:plasma membrane"/>
    <property type="evidence" value="ECO:0007669"/>
    <property type="project" value="UniProtKB-SubCell"/>
</dbReference>
<dbReference type="EMBL" id="FQXV01000010">
    <property type="protein sequence ID" value="SHI14876.1"/>
    <property type="molecule type" value="Genomic_DNA"/>
</dbReference>
<evidence type="ECO:0000256" key="2">
    <source>
        <dbReference type="ARBA" id="ARBA00004651"/>
    </source>
</evidence>
<dbReference type="GO" id="GO:0000155">
    <property type="term" value="F:phosphorelay sensor kinase activity"/>
    <property type="evidence" value="ECO:0007669"/>
    <property type="project" value="InterPro"/>
</dbReference>
<dbReference type="Proteomes" id="UP000183995">
    <property type="component" value="Unassembled WGS sequence"/>
</dbReference>
<dbReference type="Pfam" id="PF00512">
    <property type="entry name" value="HisKA"/>
    <property type="match status" value="1"/>
</dbReference>
<evidence type="ECO:0000256" key="13">
    <source>
        <dbReference type="ARBA" id="ARBA00023136"/>
    </source>
</evidence>
<dbReference type="PANTHER" id="PTHR45528:SF1">
    <property type="entry name" value="SENSOR HISTIDINE KINASE CPXA"/>
    <property type="match status" value="1"/>
</dbReference>
<comment type="catalytic activity">
    <reaction evidence="1">
        <text>ATP + protein L-histidine = ADP + protein N-phospho-L-histidine.</text>
        <dbReference type="EC" id="2.7.13.3"/>
    </reaction>
</comment>
<accession>A0A1M5YS24</accession>
<evidence type="ECO:0000256" key="4">
    <source>
        <dbReference type="ARBA" id="ARBA00022475"/>
    </source>
</evidence>
<dbReference type="Gene3D" id="3.30.565.10">
    <property type="entry name" value="Histidine kinase-like ATPase, C-terminal domain"/>
    <property type="match status" value="1"/>
</dbReference>
<dbReference type="InterPro" id="IPR005467">
    <property type="entry name" value="His_kinase_dom"/>
</dbReference>
<keyword evidence="10" id="KW-0067">ATP-binding</keyword>
<dbReference type="SMART" id="SM00388">
    <property type="entry name" value="HisKA"/>
    <property type="match status" value="1"/>
</dbReference>
<evidence type="ECO:0000256" key="11">
    <source>
        <dbReference type="ARBA" id="ARBA00022989"/>
    </source>
</evidence>
<keyword evidence="11 14" id="KW-1133">Transmembrane helix</keyword>
<feature type="domain" description="Histidine kinase" evidence="15">
    <location>
        <begin position="410"/>
        <end position="607"/>
    </location>
</feature>
<dbReference type="AlphaFoldDB" id="A0A1M5YS24"/>
<evidence type="ECO:0000256" key="10">
    <source>
        <dbReference type="ARBA" id="ARBA00022840"/>
    </source>
</evidence>
<sequence length="624" mass="70223">MKIKQWTHYFLAKTIAFFLLIIMACTAVGSVFAGSLFVQENFYTRSIAEIKEGYFSGPAQSAAGSVLHYLKIGDAQAAQKYCERDNISAEVLSKDGSELWSNYDGAQTDWQFAFEYNVDTTEDARIPAGTYIIRIYLDDTFQKQNEYSFINSLVSSGFALRYWIYPIGILALILTIASFIFLMCSAGHRVGREAITGIGLAIPFDLLTGILVLAVYVAYFLYRDIGVYDDVYAIAALAAGLVGALVAFTAYCMSFAARIKLGGWWKTTVICWLIRLIIRICKAIGRAFVSLMHNLPLIWKTALLTIIISGIELFGIIVCFYETDNLLILWFLEKMLLIPVALYLAIILRRLQKGGQALAQGDLSYQVDTKRMLWDFKRHGENLNSIALGMTRAVDDRLKSERFKTELITNVSHDIKTPLTSIINYSDLICKEQTENKKVAEYAKVLFRQSERLKKLIEDLVEASKASTGNIDVLLAPCEAGVLLTQTAGEYEQRLRENDLELITKQPENPIKIMADGRRLWRVFDNLMNNICKYAQSGTRVYLNVEKVNDDAVISFKNTSKYPLDISTDELMERFVRGDSARNTDGNGLGLSISKSLTELQNGKLELTVDGDLFKVILRFKCIP</sequence>
<keyword evidence="7 14" id="KW-0812">Transmembrane</keyword>
<dbReference type="InterPro" id="IPR050398">
    <property type="entry name" value="HssS/ArlS-like"/>
</dbReference>
<evidence type="ECO:0000256" key="3">
    <source>
        <dbReference type="ARBA" id="ARBA00012438"/>
    </source>
</evidence>
<evidence type="ECO:0000256" key="8">
    <source>
        <dbReference type="ARBA" id="ARBA00022741"/>
    </source>
</evidence>
<keyword evidence="6" id="KW-0808">Transferase</keyword>
<gene>
    <name evidence="16" type="ORF">SAMN02745823_02795</name>
</gene>
<dbReference type="SUPFAM" id="SSF55874">
    <property type="entry name" value="ATPase domain of HSP90 chaperone/DNA topoisomerase II/histidine kinase"/>
    <property type="match status" value="1"/>
</dbReference>
<dbReference type="InterPro" id="IPR003661">
    <property type="entry name" value="HisK_dim/P_dom"/>
</dbReference>
<dbReference type="PROSITE" id="PS51257">
    <property type="entry name" value="PROKAR_LIPOPROTEIN"/>
    <property type="match status" value="1"/>
</dbReference>
<feature type="transmembrane region" description="Helical" evidence="14">
    <location>
        <begin position="327"/>
        <end position="348"/>
    </location>
</feature>
<comment type="subcellular location">
    <subcellularLocation>
        <location evidence="2">Cell membrane</location>
        <topology evidence="2">Multi-pass membrane protein</topology>
    </subcellularLocation>
</comment>
<dbReference type="Pfam" id="PF02518">
    <property type="entry name" value="HATPase_c"/>
    <property type="match status" value="1"/>
</dbReference>
<dbReference type="GO" id="GO:0005524">
    <property type="term" value="F:ATP binding"/>
    <property type="evidence" value="ECO:0007669"/>
    <property type="project" value="UniProtKB-KW"/>
</dbReference>
<keyword evidence="4" id="KW-1003">Cell membrane</keyword>
<dbReference type="CDD" id="cd00082">
    <property type="entry name" value="HisKA"/>
    <property type="match status" value="1"/>
</dbReference>
<evidence type="ECO:0000313" key="17">
    <source>
        <dbReference type="Proteomes" id="UP000183995"/>
    </source>
</evidence>
<dbReference type="PROSITE" id="PS50109">
    <property type="entry name" value="HIS_KIN"/>
    <property type="match status" value="1"/>
</dbReference>
<evidence type="ECO:0000259" key="15">
    <source>
        <dbReference type="PROSITE" id="PS50109"/>
    </source>
</evidence>
<organism evidence="16 17">
    <name type="scientific">Sporobacter termitidis DSM 10068</name>
    <dbReference type="NCBI Taxonomy" id="1123282"/>
    <lineage>
        <taxon>Bacteria</taxon>
        <taxon>Bacillati</taxon>
        <taxon>Bacillota</taxon>
        <taxon>Clostridia</taxon>
        <taxon>Eubacteriales</taxon>
        <taxon>Oscillospiraceae</taxon>
        <taxon>Sporobacter</taxon>
    </lineage>
</organism>
<keyword evidence="17" id="KW-1185">Reference proteome</keyword>
<feature type="transmembrane region" description="Helical" evidence="14">
    <location>
        <begin position="194"/>
        <end position="219"/>
    </location>
</feature>
<evidence type="ECO:0000256" key="5">
    <source>
        <dbReference type="ARBA" id="ARBA00022553"/>
    </source>
</evidence>
<dbReference type="RefSeq" id="WP_073080170.1">
    <property type="nucleotide sequence ID" value="NZ_FQXV01000010.1"/>
</dbReference>
<dbReference type="InterPro" id="IPR036097">
    <property type="entry name" value="HisK_dim/P_sf"/>
</dbReference>
<dbReference type="OrthoDB" id="9792991at2"/>
<reference evidence="16 17" key="1">
    <citation type="submission" date="2016-11" db="EMBL/GenBank/DDBJ databases">
        <authorList>
            <person name="Jaros S."/>
            <person name="Januszkiewicz K."/>
            <person name="Wedrychowicz H."/>
        </authorList>
    </citation>
    <scope>NUCLEOTIDE SEQUENCE [LARGE SCALE GENOMIC DNA]</scope>
    <source>
        <strain evidence="16 17">DSM 10068</strain>
    </source>
</reference>
<keyword evidence="8" id="KW-0547">Nucleotide-binding</keyword>
<evidence type="ECO:0000256" key="12">
    <source>
        <dbReference type="ARBA" id="ARBA00023012"/>
    </source>
</evidence>
<dbReference type="InterPro" id="IPR036890">
    <property type="entry name" value="HATPase_C_sf"/>
</dbReference>
<dbReference type="Gene3D" id="1.10.287.130">
    <property type="match status" value="1"/>
</dbReference>
<protein>
    <recommendedName>
        <fullName evidence="3">histidine kinase</fullName>
        <ecNumber evidence="3">2.7.13.3</ecNumber>
    </recommendedName>
</protein>
<dbReference type="STRING" id="1123282.SAMN02745823_02795"/>
<dbReference type="EC" id="2.7.13.3" evidence="3"/>
<dbReference type="SMART" id="SM00387">
    <property type="entry name" value="HATPase_c"/>
    <property type="match status" value="1"/>
</dbReference>
<evidence type="ECO:0000256" key="9">
    <source>
        <dbReference type="ARBA" id="ARBA00022777"/>
    </source>
</evidence>